<organism evidence="4 5">
    <name type="scientific">Oribacterium parvum ACB1</name>
    <dbReference type="NCBI Taxonomy" id="796943"/>
    <lineage>
        <taxon>Bacteria</taxon>
        <taxon>Bacillati</taxon>
        <taxon>Bacillota</taxon>
        <taxon>Clostridia</taxon>
        <taxon>Lachnospirales</taxon>
        <taxon>Lachnospiraceae</taxon>
        <taxon>Oribacterium</taxon>
    </lineage>
</organism>
<dbReference type="SUPFAM" id="SSF69360">
    <property type="entry name" value="Cell wall binding repeat"/>
    <property type="match status" value="1"/>
</dbReference>
<comment type="caution">
    <text evidence="4">The sequence shown here is derived from an EMBL/GenBank/DDBJ whole genome shotgun (WGS) entry which is preliminary data.</text>
</comment>
<dbReference type="Gene3D" id="2.10.270.10">
    <property type="entry name" value="Cholin Binding"/>
    <property type="match status" value="4"/>
</dbReference>
<evidence type="ECO:0000313" key="4">
    <source>
        <dbReference type="EMBL" id="EHL09523.1"/>
    </source>
</evidence>
<dbReference type="RefSeq" id="WP_009535342.1">
    <property type="nucleotide sequence ID" value="NZ_KE148312.1"/>
</dbReference>
<feature type="repeat" description="Cell wall-binding" evidence="2">
    <location>
        <begin position="211"/>
        <end position="230"/>
    </location>
</feature>
<dbReference type="Proteomes" id="UP000018461">
    <property type="component" value="Unassembled WGS sequence"/>
</dbReference>
<dbReference type="PATRIC" id="fig|796943.3.peg.1961"/>
<sequence>MRKQTKLVAALSATALLAIGASAVTFAAGWNNSTGSWQYLDNEGTPVTDAWRKSGDYWFYLGSDGNMAMNEVVQTNNDFYYVNQDGAMVTNQWVAFDVDSENGDADHRWMYFGADGKAYRDGNEKLTISDIKNINGKKYLFDQEGYMLYGWLGAESNLVAGDDAYVNAKYYYGGFDDGSAQHGWVQIPVIGDDGDEVNAWFYFNDNGQITKNTKKNINGSTYYFGPDGRMIEDWSNLKKTASPSLMLPATSSSSQIVYVNGDGAARKNQWVWAVPSEELDSKDFEDEKYSWWWADSTGKVVKNTAKRIKNKVYAFDAKGRMLSGLVDYDGTRAEKYQAIDADELADYLGAGTHEVYYFSGDGAKDGSRKSGLQTVSFDDGDFMFYFNNNGKAASDYVSKIKKYTLKGFVLAANNDDSNYGYVEVQAANFKKLAAGTTKVEYITSDMGAISGTDMILVNTTGTVQKSKFNLKDVNDMYYVTDKNGAIVYASSKKLYTSHSNGDGRISVNVTRDSKTATYWIEN</sequence>
<dbReference type="HOGENOM" id="CLU_030404_0_0_9"/>
<feature type="chain" id="PRO_5003527697" description="Cell wall-binding repeat protein" evidence="3">
    <location>
        <begin position="28"/>
        <end position="522"/>
    </location>
</feature>
<dbReference type="InterPro" id="IPR018337">
    <property type="entry name" value="Cell_wall/Cho-bd_repeat"/>
</dbReference>
<evidence type="ECO:0000313" key="5">
    <source>
        <dbReference type="Proteomes" id="UP000018461"/>
    </source>
</evidence>
<keyword evidence="5" id="KW-1185">Reference proteome</keyword>
<evidence type="ECO:0008006" key="6">
    <source>
        <dbReference type="Google" id="ProtNLM"/>
    </source>
</evidence>
<reference evidence="4" key="1">
    <citation type="submission" date="2011-08" db="EMBL/GenBank/DDBJ databases">
        <authorList>
            <consortium name="The Broad Institute Genome Sequencing Platform"/>
            <person name="Earl A."/>
            <person name="Ward D."/>
            <person name="Feldgarden M."/>
            <person name="Gevers D."/>
            <person name="Sizova M."/>
            <person name="Hazen A."/>
            <person name="Epstein S."/>
            <person name="Young S.K."/>
            <person name="Zeng Q."/>
            <person name="Gargeya S."/>
            <person name="Fitzgerald M."/>
            <person name="Haas B."/>
            <person name="Abouelleil A."/>
            <person name="Alvarado L."/>
            <person name="Arachchi H.M."/>
            <person name="Berlin A."/>
            <person name="Brown A."/>
            <person name="Chapman S.B."/>
            <person name="Chen Z."/>
            <person name="Dunbar C."/>
            <person name="Freedman E."/>
            <person name="Gearin G."/>
            <person name="Gellesch M."/>
            <person name="Goldberg J."/>
            <person name="Griggs A."/>
            <person name="Gujja S."/>
            <person name="Heiman D."/>
            <person name="Howarth C."/>
            <person name="Larson L."/>
            <person name="Lui A."/>
            <person name="MacDonald P.J.P."/>
            <person name="Montmayeur A."/>
            <person name="Murphy C."/>
            <person name="Neiman D."/>
            <person name="Pearson M."/>
            <person name="Priest M."/>
            <person name="Roberts A."/>
            <person name="Saif S."/>
            <person name="Shea T."/>
            <person name="Shenoy N."/>
            <person name="Sisk P."/>
            <person name="Stolte C."/>
            <person name="Sykes S."/>
            <person name="Wortman J."/>
            <person name="Nusbaum C."/>
            <person name="Birren B."/>
        </authorList>
    </citation>
    <scope>NUCLEOTIDE SEQUENCE [LARGE SCALE GENOMIC DNA]</scope>
    <source>
        <strain evidence="4">ACB1</strain>
    </source>
</reference>
<reference evidence="4" key="2">
    <citation type="submission" date="2013-03" db="EMBL/GenBank/DDBJ databases">
        <title>The Genome Sequence of Oribacterium sp. ACB1.</title>
        <authorList>
            <consortium name="The Broad Institute Genomics Platform"/>
            <consortium name="The Broad Institute Genome Sequencing Center for Infectious Disease"/>
            <person name="Earl A."/>
            <person name="Ward D."/>
            <person name="Feldgarden M."/>
            <person name="Gevers D."/>
            <person name="Sizova M."/>
            <person name="Hazen A."/>
            <person name="Epstein S."/>
            <person name="Walker B."/>
            <person name="Young S."/>
            <person name="Zeng Q."/>
            <person name="Gargeya S."/>
            <person name="Fitzgerald M."/>
            <person name="Haas B."/>
            <person name="Abouelleil A."/>
            <person name="Allen A.W."/>
            <person name="Alvarado L."/>
            <person name="Arachchi H.M."/>
            <person name="Berlin A.M."/>
            <person name="Chapman S.B."/>
            <person name="Gainer-Dewar J."/>
            <person name="Goldberg J."/>
            <person name="Griggs A."/>
            <person name="Gujja S."/>
            <person name="Hansen M."/>
            <person name="Howarth C."/>
            <person name="Imamovic A."/>
            <person name="Ireland A."/>
            <person name="Larimer J."/>
            <person name="McCowan C."/>
            <person name="Murphy C."/>
            <person name="Pearson M."/>
            <person name="Poon T.W."/>
            <person name="Priest M."/>
            <person name="Roberts A."/>
            <person name="Saif S."/>
            <person name="Shea T."/>
            <person name="Sisk P."/>
            <person name="Sykes S."/>
            <person name="Wortman J."/>
            <person name="Nusbaum C."/>
            <person name="Birren B."/>
        </authorList>
    </citation>
    <scope>NUCLEOTIDE SEQUENCE [LARGE SCALE GENOMIC DNA]</scope>
    <source>
        <strain evidence="4">ACB1</strain>
    </source>
</reference>
<dbReference type="Pfam" id="PF19127">
    <property type="entry name" value="Choline_bind_3"/>
    <property type="match status" value="1"/>
</dbReference>
<evidence type="ECO:0000256" key="2">
    <source>
        <dbReference type="PROSITE-ProRule" id="PRU00591"/>
    </source>
</evidence>
<evidence type="ECO:0000256" key="1">
    <source>
        <dbReference type="ARBA" id="ARBA00022737"/>
    </source>
</evidence>
<gene>
    <name evidence="4" type="ORF">HMPREF9625_01496</name>
</gene>
<feature type="signal peptide" evidence="3">
    <location>
        <begin position="1"/>
        <end position="27"/>
    </location>
</feature>
<dbReference type="AlphaFoldDB" id="G9WQ63"/>
<evidence type="ECO:0000256" key="3">
    <source>
        <dbReference type="SAM" id="SignalP"/>
    </source>
</evidence>
<accession>G9WQ63</accession>
<proteinExistence type="predicted"/>
<dbReference type="PROSITE" id="PS51170">
    <property type="entry name" value="CW"/>
    <property type="match status" value="2"/>
</dbReference>
<name>G9WQ63_9FIRM</name>
<dbReference type="STRING" id="796943.HMPREF9625_01496"/>
<keyword evidence="1" id="KW-0677">Repeat</keyword>
<feature type="repeat" description="Cell wall-binding" evidence="2">
    <location>
        <begin position="181"/>
        <end position="209"/>
    </location>
</feature>
<keyword evidence="3" id="KW-0732">Signal</keyword>
<protein>
    <recommendedName>
        <fullName evidence="6">Cell wall-binding repeat protein</fullName>
    </recommendedName>
</protein>
<dbReference type="EMBL" id="AFZC02000002">
    <property type="protein sequence ID" value="EHL09523.1"/>
    <property type="molecule type" value="Genomic_DNA"/>
</dbReference>